<dbReference type="OrthoDB" id="100876at2157"/>
<evidence type="ECO:0000313" key="2">
    <source>
        <dbReference type="Proteomes" id="UP000001400"/>
    </source>
</evidence>
<keyword evidence="2" id="KW-1185">Reference proteome</keyword>
<accession>B5ICM8</accession>
<organism evidence="1 2">
    <name type="scientific">Aciduliprofundum boonei (strain DSM 19572 / T469)</name>
    <dbReference type="NCBI Taxonomy" id="439481"/>
    <lineage>
        <taxon>Archaea</taxon>
        <taxon>Methanobacteriati</taxon>
        <taxon>Thermoplasmatota</taxon>
        <taxon>DHVE2 group</taxon>
        <taxon>Candidatus Aciduliprofundum</taxon>
    </lineage>
</organism>
<dbReference type="eggNOG" id="ENOG502N59D">
    <property type="taxonomic scope" value="Archaea"/>
</dbReference>
<gene>
    <name evidence="1" type="ordered locus">Aboo_1299</name>
</gene>
<dbReference type="EMBL" id="CP001941">
    <property type="protein sequence ID" value="ADD09107.1"/>
    <property type="molecule type" value="Genomic_DNA"/>
</dbReference>
<dbReference type="HOGENOM" id="CLU_1334995_0_0_2"/>
<dbReference type="RefSeq" id="WP_008083809.1">
    <property type="nucleotide sequence ID" value="NC_013926.1"/>
</dbReference>
<proteinExistence type="predicted"/>
<sequence length="205" mass="23939">MRKIWLILASIPLILTPFTGFTWWNFSIFSLLIFFRSKIERWYEGIALPSWAKFILFFIIFGYITEIFAIIDNMPKPPTERALFSPYPLTDLYLAFGYYLAFAIVWYIILRTFKFKYWEVFIIGGSFGILFEQSGKILLSFNFLAWLYVFLVYGSFQASVPAIAENNLGKRDISTYKKIIIGIIAEILAFILAVALLWILELPIK</sequence>
<dbReference type="AlphaFoldDB" id="B5ICM8"/>
<evidence type="ECO:0000313" key="1">
    <source>
        <dbReference type="EMBL" id="ADD09107.1"/>
    </source>
</evidence>
<dbReference type="GeneID" id="8828261"/>
<reference evidence="1" key="1">
    <citation type="submission" date="2010-02" db="EMBL/GenBank/DDBJ databases">
        <title>Complete sequence of Aciduliprofundum boonei T469.</title>
        <authorList>
            <consortium name="US DOE Joint Genome Institute"/>
            <person name="Lucas S."/>
            <person name="Copeland A."/>
            <person name="Lapidus A."/>
            <person name="Cheng J.-F."/>
            <person name="Bruce D."/>
            <person name="Goodwin L."/>
            <person name="Pitluck S."/>
            <person name="Saunders E."/>
            <person name="Detter J.C."/>
            <person name="Han C."/>
            <person name="Tapia R."/>
            <person name="Land M."/>
            <person name="Hauser L."/>
            <person name="Kyrpides N."/>
            <person name="Mikhailova N."/>
            <person name="Flores G."/>
            <person name="Reysenbach A.-L."/>
            <person name="Woyke T."/>
        </authorList>
    </citation>
    <scope>NUCLEOTIDE SEQUENCE</scope>
    <source>
        <strain evidence="1">T469</strain>
    </source>
</reference>
<dbReference type="STRING" id="439481.Aboo_1299"/>
<dbReference type="KEGG" id="abi:Aboo_1299"/>
<name>B5ICM8_ACIB4</name>
<dbReference type="Proteomes" id="UP000001400">
    <property type="component" value="Chromosome"/>
</dbReference>
<protein>
    <submittedName>
        <fullName evidence="1">Uncharacterized protein</fullName>
    </submittedName>
</protein>